<accession>A0A7V8V5X3</accession>
<dbReference type="EMBL" id="JABRWO010000007">
    <property type="protein sequence ID" value="MBA2115572.1"/>
    <property type="molecule type" value="Genomic_DNA"/>
</dbReference>
<sequence>MNVPDGFPEDDTNPTIRIDPEITPVAITMGQITDRILKVGGCYVRVDQLTVIRGGEIMPILSSAELSGFLNHHVEFLWVDDKRSQYKPLSTSYGNTWLYHPGERERLPAIEQDVADNWKPSKKKSQERIDGIVALVMAVDLATRHVEYVSPYSERGMLFL</sequence>
<reference evidence="1 2" key="1">
    <citation type="submission" date="2020-05" db="EMBL/GenBank/DDBJ databases">
        <title>Bremerella alba sp. nov., a novel planctomycete isolated from the surface of the macroalga Fucus spiralis.</title>
        <authorList>
            <person name="Godinho O."/>
            <person name="Botelho R."/>
            <person name="Albuquerque L."/>
            <person name="Wiegand S."/>
            <person name="Da Costa M.S."/>
            <person name="Lobo-Da-Cunha A."/>
            <person name="Jogler C."/>
            <person name="Lage O.M."/>
        </authorList>
    </citation>
    <scope>NUCLEOTIDE SEQUENCE [LARGE SCALE GENOMIC DNA]</scope>
    <source>
        <strain evidence="1 2">FF15</strain>
    </source>
</reference>
<organism evidence="1 2">
    <name type="scientific">Bremerella alba</name>
    <dbReference type="NCBI Taxonomy" id="980252"/>
    <lineage>
        <taxon>Bacteria</taxon>
        <taxon>Pseudomonadati</taxon>
        <taxon>Planctomycetota</taxon>
        <taxon>Planctomycetia</taxon>
        <taxon>Pirellulales</taxon>
        <taxon>Pirellulaceae</taxon>
        <taxon>Bremerella</taxon>
    </lineage>
</organism>
<name>A0A7V8V5X3_9BACT</name>
<comment type="caution">
    <text evidence="1">The sequence shown here is derived from an EMBL/GenBank/DDBJ whole genome shotgun (WGS) entry which is preliminary data.</text>
</comment>
<evidence type="ECO:0000313" key="2">
    <source>
        <dbReference type="Proteomes" id="UP000551616"/>
    </source>
</evidence>
<proteinExistence type="predicted"/>
<dbReference type="Proteomes" id="UP000551616">
    <property type="component" value="Unassembled WGS sequence"/>
</dbReference>
<dbReference type="RefSeq" id="WP_207397003.1">
    <property type="nucleotide sequence ID" value="NZ_JABRWO010000007.1"/>
</dbReference>
<dbReference type="AlphaFoldDB" id="A0A7V8V5X3"/>
<keyword evidence="2" id="KW-1185">Reference proteome</keyword>
<evidence type="ECO:0000313" key="1">
    <source>
        <dbReference type="EMBL" id="MBA2115572.1"/>
    </source>
</evidence>
<gene>
    <name evidence="1" type="ORF">HOV93_27540</name>
</gene>
<protein>
    <submittedName>
        <fullName evidence="1">Uncharacterized protein</fullName>
    </submittedName>
</protein>